<protein>
    <recommendedName>
        <fullName evidence="3">Leucine-rich repeat domain-containing protein</fullName>
    </recommendedName>
</protein>
<dbReference type="AlphaFoldDB" id="A0A2S0RFG3"/>
<organism evidence="1 2">
    <name type="scientific">Flavobacterium magnum</name>
    <dbReference type="NCBI Taxonomy" id="2162713"/>
    <lineage>
        <taxon>Bacteria</taxon>
        <taxon>Pseudomonadati</taxon>
        <taxon>Bacteroidota</taxon>
        <taxon>Flavobacteriia</taxon>
        <taxon>Flavobacteriales</taxon>
        <taxon>Flavobacteriaceae</taxon>
        <taxon>Flavobacterium</taxon>
    </lineage>
</organism>
<proteinExistence type="predicted"/>
<dbReference type="Gene3D" id="3.80.10.10">
    <property type="entry name" value="Ribonuclease Inhibitor"/>
    <property type="match status" value="1"/>
</dbReference>
<evidence type="ECO:0008006" key="3">
    <source>
        <dbReference type="Google" id="ProtNLM"/>
    </source>
</evidence>
<dbReference type="OrthoDB" id="9765957at2"/>
<dbReference type="SUPFAM" id="SSF52058">
    <property type="entry name" value="L domain-like"/>
    <property type="match status" value="1"/>
</dbReference>
<dbReference type="Proteomes" id="UP000244193">
    <property type="component" value="Chromosome"/>
</dbReference>
<name>A0A2S0RFG3_9FLAO</name>
<evidence type="ECO:0000313" key="2">
    <source>
        <dbReference type="Proteomes" id="UP000244193"/>
    </source>
</evidence>
<evidence type="ECO:0000313" key="1">
    <source>
        <dbReference type="EMBL" id="AWA30030.1"/>
    </source>
</evidence>
<reference evidence="1 2" key="1">
    <citation type="submission" date="2018-04" db="EMBL/GenBank/DDBJ databases">
        <title>Genome sequencing of Flavobacterium sp. HYN0048.</title>
        <authorList>
            <person name="Yi H."/>
            <person name="Baek C."/>
        </authorList>
    </citation>
    <scope>NUCLEOTIDE SEQUENCE [LARGE SCALE GENOMIC DNA]</scope>
    <source>
        <strain evidence="1 2">HYN0048</strain>
    </source>
</reference>
<sequence length="541" mass="56995">MSYQSVIRDASGNLVTETPISVRISIVKNDPLGIAVYVETHAVTTNENGLASLEIGGGTPVTGTFSAISWGDGNYFIKTETDPEGGSNYSISGTSQLLSVPYALYSGTSLNQGKSTIFITGDTSNAEAAAQIQSQFGPNTENIIVDATTQLTTLDLSMVTTLLDLQITNNRQLVTLNLSHLTTVYRDVSISDNLHLTTVDFSAFTTSRRKFDVVDNNDLSSLTFPALTKIAPGSKFLLTDNASMTSLSFPVMTASYNLDIEDNPLLQTIDLGALINNTQKIYIANNAVLANVNLDDLHTGRTVTITGNNQIGSLNLPALTSGTLFINSSTLASVNLPLIATGSVSVYGDLISSITLPSLATGGFSAYGDLINSISLPSLTTGSVSVHAPMLTSLEIPLLTVADLIGIQATGFTSLSFEHITSINSLHVSFNTMLTSVTFPALTFLKECSFQSNPVLGTVAFPVLDEVGGIIAPGNYNQYAFSYNALTVATVNNLLHTWLLVAPATGKQLFLGSQSPPAPPTGQGIIDKQALISAGNTVVTD</sequence>
<gene>
    <name evidence="1" type="ORF">HYN48_08030</name>
</gene>
<dbReference type="KEGG" id="fmg:HYN48_08030"/>
<dbReference type="InterPro" id="IPR032675">
    <property type="entry name" value="LRR_dom_sf"/>
</dbReference>
<dbReference type="EMBL" id="CP028811">
    <property type="protein sequence ID" value="AWA30030.1"/>
    <property type="molecule type" value="Genomic_DNA"/>
</dbReference>
<keyword evidence="2" id="KW-1185">Reference proteome</keyword>
<accession>A0A2S0RFG3</accession>
<dbReference type="RefSeq" id="WP_108370612.1">
    <property type="nucleotide sequence ID" value="NZ_CP028811.1"/>
</dbReference>